<protein>
    <submittedName>
        <fullName evidence="1">6109_t:CDS:1</fullName>
    </submittedName>
</protein>
<dbReference type="EMBL" id="CAJVQC010022411">
    <property type="protein sequence ID" value="CAG8717799.1"/>
    <property type="molecule type" value="Genomic_DNA"/>
</dbReference>
<sequence length="47" mass="5459">IIIVEFDILVAPKYIKIFKWVVDINNAVLEDLKSSIIAIHHLPEMKK</sequence>
<reference evidence="1" key="1">
    <citation type="submission" date="2021-06" db="EMBL/GenBank/DDBJ databases">
        <authorList>
            <person name="Kallberg Y."/>
            <person name="Tangrot J."/>
            <person name="Rosling A."/>
        </authorList>
    </citation>
    <scope>NUCLEOTIDE SEQUENCE</scope>
    <source>
        <strain evidence="1">MA461A</strain>
    </source>
</reference>
<feature type="non-terminal residue" evidence="1">
    <location>
        <position position="1"/>
    </location>
</feature>
<evidence type="ECO:0000313" key="1">
    <source>
        <dbReference type="EMBL" id="CAG8717799.1"/>
    </source>
</evidence>
<name>A0ACA9PSM9_9GLOM</name>
<evidence type="ECO:0000313" key="2">
    <source>
        <dbReference type="Proteomes" id="UP000789920"/>
    </source>
</evidence>
<organism evidence="1 2">
    <name type="scientific">Racocetra persica</name>
    <dbReference type="NCBI Taxonomy" id="160502"/>
    <lineage>
        <taxon>Eukaryota</taxon>
        <taxon>Fungi</taxon>
        <taxon>Fungi incertae sedis</taxon>
        <taxon>Mucoromycota</taxon>
        <taxon>Glomeromycotina</taxon>
        <taxon>Glomeromycetes</taxon>
        <taxon>Diversisporales</taxon>
        <taxon>Gigasporaceae</taxon>
        <taxon>Racocetra</taxon>
    </lineage>
</organism>
<gene>
    <name evidence="1" type="ORF">RPERSI_LOCUS11045</name>
</gene>
<keyword evidence="2" id="KW-1185">Reference proteome</keyword>
<dbReference type="Proteomes" id="UP000789920">
    <property type="component" value="Unassembled WGS sequence"/>
</dbReference>
<comment type="caution">
    <text evidence="1">The sequence shown here is derived from an EMBL/GenBank/DDBJ whole genome shotgun (WGS) entry which is preliminary data.</text>
</comment>
<accession>A0ACA9PSM9</accession>
<proteinExistence type="predicted"/>